<proteinExistence type="inferred from homology"/>
<evidence type="ECO:0000256" key="1">
    <source>
        <dbReference type="ARBA" id="ARBA00007274"/>
    </source>
</evidence>
<comment type="similarity">
    <text evidence="1">Belongs to the transferase hexapeptide repeat family.</text>
</comment>
<keyword evidence="2" id="KW-0808">Transferase</keyword>
<evidence type="ECO:0000256" key="2">
    <source>
        <dbReference type="ARBA" id="ARBA00022679"/>
    </source>
</evidence>
<protein>
    <recommendedName>
        <fullName evidence="5">Maltose O-acetyltransferase</fullName>
    </recommendedName>
</protein>
<comment type="caution">
    <text evidence="3">The sequence shown here is derived from an EMBL/GenBank/DDBJ whole genome shotgun (WGS) entry which is preliminary data.</text>
</comment>
<dbReference type="RefSeq" id="WP_284329047.1">
    <property type="nucleotide sequence ID" value="NZ_BSUN01000001.1"/>
</dbReference>
<dbReference type="PANTHER" id="PTHR23416">
    <property type="entry name" value="SIALIC ACID SYNTHASE-RELATED"/>
    <property type="match status" value="1"/>
</dbReference>
<organism evidence="3 4">
    <name type="scientific">Demequina litorisediminis</name>
    <dbReference type="NCBI Taxonomy" id="1849022"/>
    <lineage>
        <taxon>Bacteria</taxon>
        <taxon>Bacillati</taxon>
        <taxon>Actinomycetota</taxon>
        <taxon>Actinomycetes</taxon>
        <taxon>Micrococcales</taxon>
        <taxon>Demequinaceae</taxon>
        <taxon>Demequina</taxon>
    </lineage>
</organism>
<evidence type="ECO:0000313" key="3">
    <source>
        <dbReference type="EMBL" id="GMA37295.1"/>
    </source>
</evidence>
<keyword evidence="4" id="KW-1185">Reference proteome</keyword>
<evidence type="ECO:0008006" key="5">
    <source>
        <dbReference type="Google" id="ProtNLM"/>
    </source>
</evidence>
<dbReference type="InterPro" id="IPR051159">
    <property type="entry name" value="Hexapeptide_acetyltransf"/>
</dbReference>
<reference evidence="4" key="1">
    <citation type="journal article" date="2019" name="Int. J. Syst. Evol. Microbiol.">
        <title>The Global Catalogue of Microorganisms (GCM) 10K type strain sequencing project: providing services to taxonomists for standard genome sequencing and annotation.</title>
        <authorList>
            <consortium name="The Broad Institute Genomics Platform"/>
            <consortium name="The Broad Institute Genome Sequencing Center for Infectious Disease"/>
            <person name="Wu L."/>
            <person name="Ma J."/>
        </authorList>
    </citation>
    <scope>NUCLEOTIDE SEQUENCE [LARGE SCALE GENOMIC DNA]</scope>
    <source>
        <strain evidence="4">NBRC 112299</strain>
    </source>
</reference>
<dbReference type="InterPro" id="IPR011004">
    <property type="entry name" value="Trimer_LpxA-like_sf"/>
</dbReference>
<name>A0ABQ6IHL6_9MICO</name>
<dbReference type="SUPFAM" id="SSF51161">
    <property type="entry name" value="Trimeric LpxA-like enzymes"/>
    <property type="match status" value="1"/>
</dbReference>
<accession>A0ABQ6IHL6</accession>
<sequence length="125" mass="13802">MQRATLASLRDLSARYYDEPVASTQTLADLVGECGSGLDFRPPIYFEYRERVRLGRDVFINSNLMIVGSGVVTIGDHALIGPDARFYTVNHALDVPTRREGWERAFPITLESDVWLGAPSSSAPA</sequence>
<dbReference type="EMBL" id="BSUN01000001">
    <property type="protein sequence ID" value="GMA37295.1"/>
    <property type="molecule type" value="Genomic_DNA"/>
</dbReference>
<evidence type="ECO:0000313" key="4">
    <source>
        <dbReference type="Proteomes" id="UP001157125"/>
    </source>
</evidence>
<dbReference type="PANTHER" id="PTHR23416:SF23">
    <property type="entry name" value="ACETYLTRANSFERASE C18B11.09C-RELATED"/>
    <property type="match status" value="1"/>
</dbReference>
<gene>
    <name evidence="3" type="ORF">GCM10025876_34990</name>
</gene>
<dbReference type="Proteomes" id="UP001157125">
    <property type="component" value="Unassembled WGS sequence"/>
</dbReference>
<dbReference type="Gene3D" id="2.160.10.10">
    <property type="entry name" value="Hexapeptide repeat proteins"/>
    <property type="match status" value="1"/>
</dbReference>